<protein>
    <recommendedName>
        <fullName evidence="1">DUF6630 domain-containing protein</fullName>
    </recommendedName>
</protein>
<dbReference type="Proteomes" id="UP000249819">
    <property type="component" value="Unassembled WGS sequence"/>
</dbReference>
<accession>A0A327VTD9</accession>
<dbReference type="Pfam" id="PF20335">
    <property type="entry name" value="DUF6630"/>
    <property type="match status" value="1"/>
</dbReference>
<dbReference type="AlphaFoldDB" id="A0A327VTD9"/>
<organism evidence="2 3">
    <name type="scientific">Chitinophaga dinghuensis</name>
    <dbReference type="NCBI Taxonomy" id="1539050"/>
    <lineage>
        <taxon>Bacteria</taxon>
        <taxon>Pseudomonadati</taxon>
        <taxon>Bacteroidota</taxon>
        <taxon>Chitinophagia</taxon>
        <taxon>Chitinophagales</taxon>
        <taxon>Chitinophagaceae</taxon>
        <taxon>Chitinophaga</taxon>
    </lineage>
</organism>
<comment type="caution">
    <text evidence="2">The sequence shown here is derived from an EMBL/GenBank/DDBJ whole genome shotgun (WGS) entry which is preliminary data.</text>
</comment>
<keyword evidence="3" id="KW-1185">Reference proteome</keyword>
<reference evidence="2 3" key="1">
    <citation type="submission" date="2018-06" db="EMBL/GenBank/DDBJ databases">
        <title>Genomic Encyclopedia of Archaeal and Bacterial Type Strains, Phase II (KMG-II): from individual species to whole genera.</title>
        <authorList>
            <person name="Goeker M."/>
        </authorList>
    </citation>
    <scope>NUCLEOTIDE SEQUENCE [LARGE SCALE GENOMIC DNA]</scope>
    <source>
        <strain evidence="2 3">DSM 29821</strain>
    </source>
</reference>
<proteinExistence type="predicted"/>
<sequence length="268" mass="30294">MIDISLETFNWLTSNYGKINGNSFLDARENVTHEIFPDKVIIGSNFINCATYQVYFTNDHLHVTKFELDNPLLEESAKMVHGDMTEEDQTELQLRWNTMVRDLQAAEKLQNSGNARNALAKLYLNIFEEDQALELIDELPSLVKPAPTAVWEELAVALQNSGNLVEFEWSDLTDTGIYALNELEPIQMAGIVLDVPTEEEYEEIIAADDFAKASLEFVNQQLKEHDLKIVAIGTVLDEFQAFTCLPAHDGKLAHALAHLTELCLVYLY</sequence>
<evidence type="ECO:0000313" key="3">
    <source>
        <dbReference type="Proteomes" id="UP000249819"/>
    </source>
</evidence>
<dbReference type="InterPro" id="IPR046582">
    <property type="entry name" value="DUF6630"/>
</dbReference>
<dbReference type="EMBL" id="QLMA01000006">
    <property type="protein sequence ID" value="RAJ79331.1"/>
    <property type="molecule type" value="Genomic_DNA"/>
</dbReference>
<evidence type="ECO:0000313" key="2">
    <source>
        <dbReference type="EMBL" id="RAJ79331.1"/>
    </source>
</evidence>
<evidence type="ECO:0000259" key="1">
    <source>
        <dbReference type="Pfam" id="PF20335"/>
    </source>
</evidence>
<feature type="domain" description="DUF6630" evidence="1">
    <location>
        <begin position="122"/>
        <end position="264"/>
    </location>
</feature>
<name>A0A327VTD9_9BACT</name>
<gene>
    <name evidence="2" type="ORF">CLV59_106392</name>
</gene>